<comment type="caution">
    <text evidence="1">The sequence shown here is derived from an EMBL/GenBank/DDBJ whole genome shotgun (WGS) entry which is preliminary data.</text>
</comment>
<gene>
    <name evidence="1" type="ORF">TI39_contig4214g00021</name>
</gene>
<keyword evidence="2" id="KW-1185">Reference proteome</keyword>
<dbReference type="OrthoDB" id="4107213at2759"/>
<organism evidence="1 2">
    <name type="scientific">Zymoseptoria brevis</name>
    <dbReference type="NCBI Taxonomy" id="1047168"/>
    <lineage>
        <taxon>Eukaryota</taxon>
        <taxon>Fungi</taxon>
        <taxon>Dikarya</taxon>
        <taxon>Ascomycota</taxon>
        <taxon>Pezizomycotina</taxon>
        <taxon>Dothideomycetes</taxon>
        <taxon>Dothideomycetidae</taxon>
        <taxon>Mycosphaerellales</taxon>
        <taxon>Mycosphaerellaceae</taxon>
        <taxon>Zymoseptoria</taxon>
    </lineage>
</organism>
<dbReference type="EMBL" id="LAFY01004173">
    <property type="protein sequence ID" value="KJX94149.1"/>
    <property type="molecule type" value="Genomic_DNA"/>
</dbReference>
<reference evidence="1 2" key="1">
    <citation type="submission" date="2015-03" db="EMBL/GenBank/DDBJ databases">
        <title>RNA-seq based gene annotation and comparative genomics of four Zymoseptoria species reveal species-specific pathogenicity related genes and transposable element activity.</title>
        <authorList>
            <person name="Grandaubert J."/>
            <person name="Bhattacharyya A."/>
            <person name="Stukenbrock E.H."/>
        </authorList>
    </citation>
    <scope>NUCLEOTIDE SEQUENCE [LARGE SCALE GENOMIC DNA]</scope>
    <source>
        <strain evidence="1 2">Zb18110</strain>
    </source>
</reference>
<name>A0A0F4G9Y1_9PEZI</name>
<accession>A0A0F4G9Y1</accession>
<protein>
    <submittedName>
        <fullName evidence="1">Uncharacterized protein</fullName>
    </submittedName>
</protein>
<evidence type="ECO:0000313" key="1">
    <source>
        <dbReference type="EMBL" id="KJX94149.1"/>
    </source>
</evidence>
<dbReference type="Proteomes" id="UP000033647">
    <property type="component" value="Unassembled WGS sequence"/>
</dbReference>
<proteinExistence type="predicted"/>
<sequence>MDDLSKTLEPKFDHRLKAHLKDINLTPVTRIPTERLCRTALPKIGLIELVSATSFRKHYEDLYNAMFHAGERERGDLIFTRLDEDFRGLRKGLFPFHIVGIRDHQGQAIAAAHFCVLLMPDGKHAVPYLNYIYVRPESRRQDLSELLHGLVLGITMADAQFHARGGSVAEVPFTLCETEPVVHGEDDAKRAKAAERTRIHARSGSVALMLKRADDGRLISSHVQPGLDQDDPPLTLIWVLRANPAHELVLEGDDMGRNLLEAYYRSMREEGFVEKNIALAENMVQARWQGAEEFCLLPLSSVTKDMYVNVDS</sequence>
<dbReference type="AlphaFoldDB" id="A0A0F4G9Y1"/>
<evidence type="ECO:0000313" key="2">
    <source>
        <dbReference type="Proteomes" id="UP000033647"/>
    </source>
</evidence>